<dbReference type="InterPro" id="IPR036259">
    <property type="entry name" value="MFS_trans_sf"/>
</dbReference>
<dbReference type="InterPro" id="IPR020846">
    <property type="entry name" value="MFS_dom"/>
</dbReference>
<dbReference type="Pfam" id="PF07690">
    <property type="entry name" value="MFS_1"/>
    <property type="match status" value="1"/>
</dbReference>
<dbReference type="Gene3D" id="1.20.1250.20">
    <property type="entry name" value="MFS general substrate transporter like domains"/>
    <property type="match status" value="2"/>
</dbReference>
<name>A0A2B7XAG9_9EURO</name>
<dbReference type="STRING" id="1447875.A0A2B7XAG9"/>
<evidence type="ECO:0000256" key="7">
    <source>
        <dbReference type="SAM" id="Phobius"/>
    </source>
</evidence>
<protein>
    <recommendedName>
        <fullName evidence="8">Major facilitator superfamily (MFS) profile domain-containing protein</fullName>
    </recommendedName>
</protein>
<comment type="subcellular location">
    <subcellularLocation>
        <location evidence="1">Membrane</location>
        <topology evidence="1">Multi-pass membrane protein</topology>
    </subcellularLocation>
</comment>
<dbReference type="SUPFAM" id="SSF103473">
    <property type="entry name" value="MFS general substrate transporter"/>
    <property type="match status" value="1"/>
</dbReference>
<dbReference type="PANTHER" id="PTHR43791:SF47">
    <property type="entry name" value="MAJOR FACILITATOR SUPERFAMILY (MFS) PROFILE DOMAIN-CONTAINING PROTEIN-RELATED"/>
    <property type="match status" value="1"/>
</dbReference>
<feature type="transmembrane region" description="Helical" evidence="7">
    <location>
        <begin position="113"/>
        <end position="134"/>
    </location>
</feature>
<keyword evidence="3 7" id="KW-0812">Transmembrane</keyword>
<feature type="transmembrane region" description="Helical" evidence="7">
    <location>
        <begin position="348"/>
        <end position="368"/>
    </location>
</feature>
<feature type="transmembrane region" description="Helical" evidence="7">
    <location>
        <begin position="407"/>
        <end position="428"/>
    </location>
</feature>
<dbReference type="FunFam" id="1.20.1250.20:FF:000511">
    <property type="entry name" value="MFS general substrate transporter"/>
    <property type="match status" value="1"/>
</dbReference>
<dbReference type="InterPro" id="IPR011701">
    <property type="entry name" value="MFS"/>
</dbReference>
<evidence type="ECO:0000256" key="1">
    <source>
        <dbReference type="ARBA" id="ARBA00004141"/>
    </source>
</evidence>
<dbReference type="Proteomes" id="UP000223968">
    <property type="component" value="Unassembled WGS sequence"/>
</dbReference>
<feature type="region of interest" description="Disordered" evidence="6">
    <location>
        <begin position="1"/>
        <end position="25"/>
    </location>
</feature>
<dbReference type="GO" id="GO:0022857">
    <property type="term" value="F:transmembrane transporter activity"/>
    <property type="evidence" value="ECO:0007669"/>
    <property type="project" value="InterPro"/>
</dbReference>
<dbReference type="AlphaFoldDB" id="A0A2B7XAG9"/>
<feature type="transmembrane region" description="Helical" evidence="7">
    <location>
        <begin position="283"/>
        <end position="304"/>
    </location>
</feature>
<evidence type="ECO:0000256" key="2">
    <source>
        <dbReference type="ARBA" id="ARBA00022448"/>
    </source>
</evidence>
<feature type="domain" description="Major facilitator superfamily (MFS) profile" evidence="8">
    <location>
        <begin position="49"/>
        <end position="445"/>
    </location>
</feature>
<dbReference type="PANTHER" id="PTHR43791">
    <property type="entry name" value="PERMEASE-RELATED"/>
    <property type="match status" value="1"/>
</dbReference>
<gene>
    <name evidence="9" type="ORF">AJ79_06713</name>
</gene>
<keyword evidence="4 7" id="KW-1133">Transmembrane helix</keyword>
<feature type="transmembrane region" description="Helical" evidence="7">
    <location>
        <begin position="209"/>
        <end position="231"/>
    </location>
</feature>
<evidence type="ECO:0000256" key="5">
    <source>
        <dbReference type="ARBA" id="ARBA00023136"/>
    </source>
</evidence>
<reference evidence="9 10" key="1">
    <citation type="submission" date="2017-10" db="EMBL/GenBank/DDBJ databases">
        <title>Comparative genomics in systemic dimorphic fungi from Ajellomycetaceae.</title>
        <authorList>
            <person name="Munoz J.F."/>
            <person name="Mcewen J.G."/>
            <person name="Clay O.K."/>
            <person name="Cuomo C.A."/>
        </authorList>
    </citation>
    <scope>NUCLEOTIDE SEQUENCE [LARGE SCALE GENOMIC DNA]</scope>
    <source>
        <strain evidence="9 10">UAMH5409</strain>
    </source>
</reference>
<evidence type="ECO:0000313" key="9">
    <source>
        <dbReference type="EMBL" id="PGH05697.1"/>
    </source>
</evidence>
<dbReference type="PROSITE" id="PS50850">
    <property type="entry name" value="MFS"/>
    <property type="match status" value="1"/>
</dbReference>
<dbReference type="FunFam" id="1.20.1250.20:FF:000409">
    <property type="entry name" value="MFS general substrate transporter"/>
    <property type="match status" value="1"/>
</dbReference>
<feature type="transmembrane region" description="Helical" evidence="7">
    <location>
        <begin position="178"/>
        <end position="197"/>
    </location>
</feature>
<keyword evidence="5 7" id="KW-0472">Membrane</keyword>
<dbReference type="EMBL" id="PDNB01000123">
    <property type="protein sequence ID" value="PGH05697.1"/>
    <property type="molecule type" value="Genomic_DNA"/>
</dbReference>
<evidence type="ECO:0000256" key="3">
    <source>
        <dbReference type="ARBA" id="ARBA00022692"/>
    </source>
</evidence>
<accession>A0A2B7XAG9</accession>
<feature type="transmembrane region" description="Helical" evidence="7">
    <location>
        <begin position="374"/>
        <end position="395"/>
    </location>
</feature>
<organism evidence="9 10">
    <name type="scientific">Helicocarpus griseus UAMH5409</name>
    <dbReference type="NCBI Taxonomy" id="1447875"/>
    <lineage>
        <taxon>Eukaryota</taxon>
        <taxon>Fungi</taxon>
        <taxon>Dikarya</taxon>
        <taxon>Ascomycota</taxon>
        <taxon>Pezizomycotina</taxon>
        <taxon>Eurotiomycetes</taxon>
        <taxon>Eurotiomycetidae</taxon>
        <taxon>Onygenales</taxon>
        <taxon>Ajellomycetaceae</taxon>
        <taxon>Helicocarpus</taxon>
    </lineage>
</organism>
<keyword evidence="10" id="KW-1185">Reference proteome</keyword>
<sequence>MGTDPEKVSDGVSVDHVNNASQDSSDVDIDDEYTYAEQRKIIHRVDRRLVSMCGLGYCISLMDRTNLSVAAVAGLTKELKLDIGFRYSLVALVFFITYIVCQPPMTAIIRKVGPRLFIGSIVITWGICLIGFGLSKNWQTLTGLRALLGILEAGFFPGTVYLLSTWYSRYEVQKRYSIFYLIGCVASALSGILAFGFSQMGGLHGLGGWRWIFIMEGVLTIIVGFLVYIFIVDFPDKAHKAWRFLNENECAFIIRRLNKDRGDGDAEPFSVGKFLRPALDLKIWGLGMIFFCLTTVTYAIAYFLPIILHDNMGFDVGASQCLVAPPYVLAGILMFATSYLGDKFQTRAPVLVLNSVISLIGLPIMGFAKSNGVRYFGVFLATAGVNANIPCSLAYQANNVRGQWTRALASTTLVALGGVGGIAGSLVFRSQDAPGYVPGIYAAIA</sequence>
<dbReference type="OrthoDB" id="3639251at2759"/>
<keyword evidence="2" id="KW-0813">Transport</keyword>
<comment type="caution">
    <text evidence="9">The sequence shown here is derived from an EMBL/GenBank/DDBJ whole genome shotgun (WGS) entry which is preliminary data.</text>
</comment>
<proteinExistence type="predicted"/>
<evidence type="ECO:0000256" key="6">
    <source>
        <dbReference type="SAM" id="MobiDB-lite"/>
    </source>
</evidence>
<evidence type="ECO:0000259" key="8">
    <source>
        <dbReference type="PROSITE" id="PS50850"/>
    </source>
</evidence>
<evidence type="ECO:0000256" key="4">
    <source>
        <dbReference type="ARBA" id="ARBA00022989"/>
    </source>
</evidence>
<feature type="transmembrane region" description="Helical" evidence="7">
    <location>
        <begin position="83"/>
        <end position="101"/>
    </location>
</feature>
<dbReference type="GO" id="GO:0016020">
    <property type="term" value="C:membrane"/>
    <property type="evidence" value="ECO:0007669"/>
    <property type="project" value="UniProtKB-SubCell"/>
</dbReference>
<feature type="transmembrane region" description="Helical" evidence="7">
    <location>
        <begin position="324"/>
        <end position="341"/>
    </location>
</feature>
<evidence type="ECO:0000313" key="10">
    <source>
        <dbReference type="Proteomes" id="UP000223968"/>
    </source>
</evidence>
<feature type="transmembrane region" description="Helical" evidence="7">
    <location>
        <begin position="146"/>
        <end position="166"/>
    </location>
</feature>